<name>A0A8H5U5H6_FUSCI</name>
<keyword evidence="2" id="KW-1185">Reference proteome</keyword>
<reference evidence="1 2" key="2">
    <citation type="submission" date="2020-05" db="EMBL/GenBank/DDBJ databases">
        <title>Identification and distribution of gene clusters putatively required for synthesis of sphingolipid metabolism inhibitors in phylogenetically diverse species of the filamentous fungus Fusarium.</title>
        <authorList>
            <person name="Kim H.-S."/>
            <person name="Busman M."/>
            <person name="Brown D.W."/>
            <person name="Divon H."/>
            <person name="Uhlig S."/>
            <person name="Proctor R.H."/>
        </authorList>
    </citation>
    <scope>NUCLEOTIDE SEQUENCE [LARGE SCALE GENOMIC DNA]</scope>
    <source>
        <strain evidence="1 2">NRRL 25331</strain>
    </source>
</reference>
<dbReference type="Proteomes" id="UP000572754">
    <property type="component" value="Unassembled WGS sequence"/>
</dbReference>
<evidence type="ECO:0000313" key="2">
    <source>
        <dbReference type="Proteomes" id="UP000572754"/>
    </source>
</evidence>
<sequence>MDSLTLRDWLSANSAGNTRFGHYKYEPSHQPTSDMWLEILTIVVQPEGSQRLVVVHPGTACSTFNFRRVFQPNVDPGQFLRTYEQWLKVVRDYWSRSDRPSDVDQTTFVFEVHPVMTVPCAMALLATIKIAVETAPGNVRVLTVSSTDIDRAFVRLVEHYGFESPQLFTHINSASSETEPEDVRTIYCASKAELNRRAIERIGSLQGKQIVIDTHPCYLAKILDLDDSWKRVSMVSSDLQLIWDALDGVLDDNVVLHVLPGTYSPLPLRGYDHVHVIAESDPMTYETDTATNQMTVSTRQWSIEERKEVREHVHRLGTKPSSVVFYVDQPKREDVNLEWWEDGPVLRRQNVWSRSLGAFIASVTSLGSNVDAAAVAQCFVPDGMNTLYQTMVKRLHTQGIINLGQDGQLAMKMEGQELTVFFTVLSLVRYDYRLAYLIAQESETEDDVALQVKIQLAAVMTVGGLSLFDFDESLEGSEPDDTPEAVTGACAGYIAPLGDQGSMWLAIGLWNRVGKDSMNFSQVPDSDTVPISGTSVRANWSLCVEAHELWRSISSALVANGIDTVRKELTTETQALSIGSYRVIETHLLMAYLSQLVVRSPLQADWQNEFEFLDVSTRCTITDVMNEVGLTLDWEKVLPRDECVFGIHHHLIRGDGKVAFKDWTRVHPWAVYDWIRRNRDRSGTYEATIQTMDTVETLPRPNYDQYN</sequence>
<evidence type="ECO:0000313" key="1">
    <source>
        <dbReference type="EMBL" id="KAF5681717.1"/>
    </source>
</evidence>
<proteinExistence type="predicted"/>
<dbReference type="AlphaFoldDB" id="A0A8H5U5H6"/>
<comment type="caution">
    <text evidence="1">The sequence shown here is derived from an EMBL/GenBank/DDBJ whole genome shotgun (WGS) entry which is preliminary data.</text>
</comment>
<reference evidence="2" key="1">
    <citation type="journal article" date="2020" name="BMC Genomics">
        <title>Correction to: Identification and distribution of gene clusters required for synthesis of sphingolipid metabolism inhibitors in diverse species of the filamentous fungus Fusarium.</title>
        <authorList>
            <person name="Kim H.S."/>
            <person name="Lohmar J.M."/>
            <person name="Busman M."/>
            <person name="Brown D.W."/>
            <person name="Naumann T.A."/>
            <person name="Divon H.H."/>
            <person name="Lysoe E."/>
            <person name="Uhlig S."/>
            <person name="Proctor R.H."/>
        </authorList>
    </citation>
    <scope>NUCLEOTIDE SEQUENCE [LARGE SCALE GENOMIC DNA]</scope>
    <source>
        <strain evidence="2">NRRL 25331</strain>
    </source>
</reference>
<protein>
    <submittedName>
        <fullName evidence="1">Uncharacterized protein</fullName>
    </submittedName>
</protein>
<gene>
    <name evidence="1" type="ORF">FCIRC_5443</name>
</gene>
<accession>A0A8H5U5H6</accession>
<organism evidence="1 2">
    <name type="scientific">Fusarium circinatum</name>
    <name type="common">Pitch canker fungus</name>
    <name type="synonym">Gibberella circinata</name>
    <dbReference type="NCBI Taxonomy" id="48490"/>
    <lineage>
        <taxon>Eukaryota</taxon>
        <taxon>Fungi</taxon>
        <taxon>Dikarya</taxon>
        <taxon>Ascomycota</taxon>
        <taxon>Pezizomycotina</taxon>
        <taxon>Sordariomycetes</taxon>
        <taxon>Hypocreomycetidae</taxon>
        <taxon>Hypocreales</taxon>
        <taxon>Nectriaceae</taxon>
        <taxon>Fusarium</taxon>
        <taxon>Fusarium fujikuroi species complex</taxon>
    </lineage>
</organism>
<dbReference type="EMBL" id="JAAQPE010000177">
    <property type="protein sequence ID" value="KAF5681717.1"/>
    <property type="molecule type" value="Genomic_DNA"/>
</dbReference>